<evidence type="ECO:0000256" key="1">
    <source>
        <dbReference type="ARBA" id="ARBA00004571"/>
    </source>
</evidence>
<keyword evidence="4 7" id="KW-0812">Transmembrane</keyword>
<evidence type="ECO:0000256" key="4">
    <source>
        <dbReference type="ARBA" id="ARBA00022692"/>
    </source>
</evidence>
<dbReference type="InterPro" id="IPR036942">
    <property type="entry name" value="Beta-barrel_TonB_sf"/>
</dbReference>
<dbReference type="SUPFAM" id="SSF49464">
    <property type="entry name" value="Carboxypeptidase regulatory domain-like"/>
    <property type="match status" value="1"/>
</dbReference>
<evidence type="ECO:0000313" key="11">
    <source>
        <dbReference type="Proteomes" id="UP001241110"/>
    </source>
</evidence>
<comment type="similarity">
    <text evidence="7">Belongs to the TonB-dependent receptor family.</text>
</comment>
<evidence type="ECO:0000256" key="7">
    <source>
        <dbReference type="PROSITE-ProRule" id="PRU01360"/>
    </source>
</evidence>
<accession>A0AAE3QP71</accession>
<gene>
    <name evidence="10" type="ORF">QNI16_19675</name>
</gene>
<keyword evidence="2 7" id="KW-0813">Transport</keyword>
<dbReference type="Gene3D" id="2.60.40.1120">
    <property type="entry name" value="Carboxypeptidase-like, regulatory domain"/>
    <property type="match status" value="1"/>
</dbReference>
<dbReference type="Pfam" id="PF13715">
    <property type="entry name" value="CarbopepD_reg_2"/>
    <property type="match status" value="1"/>
</dbReference>
<evidence type="ECO:0000256" key="6">
    <source>
        <dbReference type="ARBA" id="ARBA00023237"/>
    </source>
</evidence>
<evidence type="ECO:0000313" key="10">
    <source>
        <dbReference type="EMBL" id="MDJ1482730.1"/>
    </source>
</evidence>
<keyword evidence="5 7" id="KW-0472">Membrane</keyword>
<dbReference type="InterPro" id="IPR039426">
    <property type="entry name" value="TonB-dep_rcpt-like"/>
</dbReference>
<keyword evidence="3 7" id="KW-1134">Transmembrane beta strand</keyword>
<evidence type="ECO:0000256" key="2">
    <source>
        <dbReference type="ARBA" id="ARBA00022448"/>
    </source>
</evidence>
<dbReference type="PROSITE" id="PS52016">
    <property type="entry name" value="TONB_DEPENDENT_REC_3"/>
    <property type="match status" value="1"/>
</dbReference>
<organism evidence="10 11">
    <name type="scientific">Xanthocytophaga flava</name>
    <dbReference type="NCBI Taxonomy" id="3048013"/>
    <lineage>
        <taxon>Bacteria</taxon>
        <taxon>Pseudomonadati</taxon>
        <taxon>Bacteroidota</taxon>
        <taxon>Cytophagia</taxon>
        <taxon>Cytophagales</taxon>
        <taxon>Rhodocytophagaceae</taxon>
        <taxon>Xanthocytophaga</taxon>
    </lineage>
</organism>
<dbReference type="Pfam" id="PF07715">
    <property type="entry name" value="Plug"/>
    <property type="match status" value="1"/>
</dbReference>
<dbReference type="NCBIfam" id="TIGR04056">
    <property type="entry name" value="OMP_RagA_SusC"/>
    <property type="match status" value="1"/>
</dbReference>
<sequence length="1052" mass="113972">MKKRILIFSQLVFAICYTSPGYALPVRIQSLTDVGIKLKADIPVSGTVRSEDGAPMPGVSVLIKGTTNGTTTDKDGKYQISVPEGATLIFSFVGYLSLERTTDKLSIIDVQLEPDIQTLEQVVVVGYGTQQKKDLVGSVAVAGRKEFGDVNVSTVNQLIQGKIAGVQVVNNSGVPGSGTNIVIRGTGSFSSVAPLYVIDGIQSDAGTFNSLSPYDIESITVLKDASSVAIYGAQGANGVVQVTTKRAKSGALRIAYDGYYGISQAWKKLDLLNASQYIDLVKDIAAVQNTKIPDKLNTPDVLVDRTDWQDVIFQTAKLQEHHLSLSGGTDKVLYTIAAGYTNQESIEVGYNFKRLNLLINLEENIGKHIRLGQSLNMRYTLRTGTTPDFTAALRMPPYAPVYDPTNLGGYSRVTTINDLNDSFNPLTNVFLRDKKDRSWLNYAQFFGEIDILNGLKFRSQASLNIGYGSGYDFIQANKNGNLTNPDGIIEGYGWSLFPLLENILSYNKHWGKHMVSATLGNSYRDPGAARSVSLSGSGFNNYDITQIGVVSKANLNPAGGTAAGAATSALISYFGRVNYSFRDRYLLSFTLRRDGVSVFGPSKRFGNFPSVGLGWKVNEEPFMSGLTSVSSLKLRASWGKTGNASIPPFSYEPLVFKGVANNIVYSLGPDKIYVRGATIGAASNPNLGWEETTQTDVGIDLGLWEDRLNLTVDYYNRQNDGLLVNVNIPPSTGVGGTGYIPTAILTNAASAYNRGLEVSATYNGQVGPLQFSISANGAYNKNQVTTLGTQNAVPITGGGYAGVSAMTRTEPGHPIGAFYGYKTDHVAISQADVDAYNKLAQERSGGKSTVYQANLKPGDIIFQDLNNDGVVNEKDQTFLGSPIPKWNYGANVNLSYHSFDLMVSLQGIGGVQTVNALRYWTEGTTRPFNSSTAVLDRWRKEGDITSIPRAGQNANSNLNLRPSDRFVEDGSYLRVRNVTLGYGVPSAVLHRWMGNAVSSIRMYVTAQNLFTITKYSGYDPEVSGQSFLFARGIDQGQYPQPRTFLVGLQLGF</sequence>
<dbReference type="EMBL" id="JASJOS010000008">
    <property type="protein sequence ID" value="MDJ1482730.1"/>
    <property type="molecule type" value="Genomic_DNA"/>
</dbReference>
<feature type="signal peptide" evidence="8">
    <location>
        <begin position="1"/>
        <end position="23"/>
    </location>
</feature>
<keyword evidence="6 7" id="KW-0998">Cell outer membrane</keyword>
<dbReference type="InterPro" id="IPR037066">
    <property type="entry name" value="Plug_dom_sf"/>
</dbReference>
<protein>
    <submittedName>
        <fullName evidence="10">TonB-dependent receptor</fullName>
    </submittedName>
</protein>
<dbReference type="InterPro" id="IPR023996">
    <property type="entry name" value="TonB-dep_OMP_SusC/RagA"/>
</dbReference>
<evidence type="ECO:0000256" key="8">
    <source>
        <dbReference type="SAM" id="SignalP"/>
    </source>
</evidence>
<evidence type="ECO:0000259" key="9">
    <source>
        <dbReference type="Pfam" id="PF07715"/>
    </source>
</evidence>
<dbReference type="InterPro" id="IPR012910">
    <property type="entry name" value="Plug_dom"/>
</dbReference>
<feature type="chain" id="PRO_5042024909" evidence="8">
    <location>
        <begin position="24"/>
        <end position="1052"/>
    </location>
</feature>
<evidence type="ECO:0000256" key="3">
    <source>
        <dbReference type="ARBA" id="ARBA00022452"/>
    </source>
</evidence>
<name>A0AAE3QP71_9BACT</name>
<dbReference type="NCBIfam" id="TIGR04057">
    <property type="entry name" value="SusC_RagA_signa"/>
    <property type="match status" value="1"/>
</dbReference>
<dbReference type="Gene3D" id="2.40.170.20">
    <property type="entry name" value="TonB-dependent receptor, beta-barrel domain"/>
    <property type="match status" value="1"/>
</dbReference>
<keyword evidence="10" id="KW-0675">Receptor</keyword>
<reference evidence="10" key="1">
    <citation type="submission" date="2023-05" db="EMBL/GenBank/DDBJ databases">
        <authorList>
            <person name="Zhang X."/>
        </authorList>
    </citation>
    <scope>NUCLEOTIDE SEQUENCE</scope>
    <source>
        <strain evidence="10">YF14B1</strain>
    </source>
</reference>
<comment type="subcellular location">
    <subcellularLocation>
        <location evidence="1 7">Cell outer membrane</location>
        <topology evidence="1 7">Multi-pass membrane protein</topology>
    </subcellularLocation>
</comment>
<feature type="domain" description="TonB-dependent receptor plug" evidence="9">
    <location>
        <begin position="132"/>
        <end position="239"/>
    </location>
</feature>
<dbReference type="InterPro" id="IPR023997">
    <property type="entry name" value="TonB-dep_OMP_SusC/RagA_CS"/>
</dbReference>
<dbReference type="Gene3D" id="2.170.130.10">
    <property type="entry name" value="TonB-dependent receptor, plug domain"/>
    <property type="match status" value="1"/>
</dbReference>
<dbReference type="Proteomes" id="UP001241110">
    <property type="component" value="Unassembled WGS sequence"/>
</dbReference>
<proteinExistence type="inferred from homology"/>
<dbReference type="AlphaFoldDB" id="A0AAE3QP71"/>
<dbReference type="SUPFAM" id="SSF56935">
    <property type="entry name" value="Porins"/>
    <property type="match status" value="1"/>
</dbReference>
<comment type="caution">
    <text evidence="10">The sequence shown here is derived from an EMBL/GenBank/DDBJ whole genome shotgun (WGS) entry which is preliminary data.</text>
</comment>
<evidence type="ECO:0000256" key="5">
    <source>
        <dbReference type="ARBA" id="ARBA00023136"/>
    </source>
</evidence>
<dbReference type="InterPro" id="IPR008969">
    <property type="entry name" value="CarboxyPept-like_regulatory"/>
</dbReference>
<dbReference type="GO" id="GO:0009279">
    <property type="term" value="C:cell outer membrane"/>
    <property type="evidence" value="ECO:0007669"/>
    <property type="project" value="UniProtKB-SubCell"/>
</dbReference>
<keyword evidence="8" id="KW-0732">Signal</keyword>